<dbReference type="Pfam" id="PF13406">
    <property type="entry name" value="SLT_2"/>
    <property type="match status" value="1"/>
</dbReference>
<dbReference type="InterPro" id="IPR031304">
    <property type="entry name" value="SLT_2"/>
</dbReference>
<feature type="compositionally biased region" description="Low complexity" evidence="1">
    <location>
        <begin position="37"/>
        <end position="58"/>
    </location>
</feature>
<sequence>MFNLSSRTLACAVLSFHFNLLTACAESPQAPQPVASPAPTTATAATAAGAAPQPAAPLPTQTFEQWRSQLRSDALNAGISAALFDRAFANVTLDPAVVAADSSQPEFTRPVWEYLDGAVSARRIANGQAQYAQQQATLSRIEQRYGVQAEVLVAVWGMESAYGNNIGSNSVIRSLATLAYEGRRAAFWREQLIAALQILQHGDIAPERLVGSWAGAMGQTQFMPTTYNQHAVDFDGDGRRDVWYSSADALASAAHYLQQSGWQLGKPWGFEVRLPTGFDYALADPETRKSVAEWTALGVMPASGKALAPTLSGESATLLLPAGHRGPAFLLLSNFRSILKYNNSSSYALAVGLLSDGIRGANAAVIADWPRDDPQLGRSERIELQQLLAAHGFEPGGADGIIGANTRKAVRAYQQQLNLPADGYPDHSLLNRLRSQ</sequence>
<dbReference type="InterPro" id="IPR036366">
    <property type="entry name" value="PGBDSf"/>
</dbReference>
<evidence type="ECO:0000259" key="4">
    <source>
        <dbReference type="Pfam" id="PF13406"/>
    </source>
</evidence>
<dbReference type="Gene3D" id="1.10.8.350">
    <property type="entry name" value="Bacterial muramidase"/>
    <property type="match status" value="1"/>
</dbReference>
<dbReference type="Pfam" id="PF01471">
    <property type="entry name" value="PG_binding_1"/>
    <property type="match status" value="1"/>
</dbReference>
<dbReference type="AlphaFoldDB" id="A0A9W6NID8"/>
<name>A0A9W6NID8_9PSED</name>
<accession>A0A9W6NID8</accession>
<keyword evidence="2" id="KW-0732">Signal</keyword>
<dbReference type="GO" id="GO:0008933">
    <property type="term" value="F:peptidoglycan lytic transglycosylase activity"/>
    <property type="evidence" value="ECO:0007669"/>
    <property type="project" value="TreeGrafter"/>
</dbReference>
<protein>
    <submittedName>
        <fullName evidence="5">Murein transglycosylase</fullName>
    </submittedName>
</protein>
<reference evidence="5" key="2">
    <citation type="submission" date="2023-01" db="EMBL/GenBank/DDBJ databases">
        <authorList>
            <person name="Sun Q."/>
            <person name="Evtushenko L."/>
        </authorList>
    </citation>
    <scope>NUCLEOTIDE SEQUENCE</scope>
    <source>
        <strain evidence="5">VKM B-2935</strain>
    </source>
</reference>
<dbReference type="PANTHER" id="PTHR30163">
    <property type="entry name" value="MEMBRANE-BOUND LYTIC MUREIN TRANSGLYCOSYLASE B"/>
    <property type="match status" value="1"/>
</dbReference>
<dbReference type="CDD" id="cd13399">
    <property type="entry name" value="Slt35-like"/>
    <property type="match status" value="1"/>
</dbReference>
<evidence type="ECO:0000256" key="2">
    <source>
        <dbReference type="SAM" id="SignalP"/>
    </source>
</evidence>
<dbReference type="InterPro" id="IPR023346">
    <property type="entry name" value="Lysozyme-like_dom_sf"/>
</dbReference>
<dbReference type="EMBL" id="BSFN01000027">
    <property type="protein sequence ID" value="GLK91840.1"/>
    <property type="molecule type" value="Genomic_DNA"/>
</dbReference>
<dbReference type="Gene3D" id="1.10.101.10">
    <property type="entry name" value="PGBD-like superfamily/PGBD"/>
    <property type="match status" value="1"/>
</dbReference>
<feature type="domain" description="Peptidoglycan binding-like" evidence="3">
    <location>
        <begin position="379"/>
        <end position="433"/>
    </location>
</feature>
<evidence type="ECO:0000256" key="1">
    <source>
        <dbReference type="SAM" id="MobiDB-lite"/>
    </source>
</evidence>
<dbReference type="FunFam" id="1.10.8.350:FF:000001">
    <property type="entry name" value="Lytic murein transglycosylase B"/>
    <property type="match status" value="1"/>
</dbReference>
<dbReference type="GO" id="GO:0009253">
    <property type="term" value="P:peptidoglycan catabolic process"/>
    <property type="evidence" value="ECO:0007669"/>
    <property type="project" value="TreeGrafter"/>
</dbReference>
<proteinExistence type="predicted"/>
<dbReference type="Gene3D" id="1.10.530.10">
    <property type="match status" value="1"/>
</dbReference>
<organism evidence="5 6">
    <name type="scientific">Pseudomonas turukhanskensis</name>
    <dbReference type="NCBI Taxonomy" id="1806536"/>
    <lineage>
        <taxon>Bacteria</taxon>
        <taxon>Pseudomonadati</taxon>
        <taxon>Pseudomonadota</taxon>
        <taxon>Gammaproteobacteria</taxon>
        <taxon>Pseudomonadales</taxon>
        <taxon>Pseudomonadaceae</taxon>
        <taxon>Pseudomonas</taxon>
    </lineage>
</organism>
<evidence type="ECO:0000313" key="5">
    <source>
        <dbReference type="EMBL" id="GLK91840.1"/>
    </source>
</evidence>
<dbReference type="InterPro" id="IPR002477">
    <property type="entry name" value="Peptidoglycan-bd-like"/>
</dbReference>
<feature type="region of interest" description="Disordered" evidence="1">
    <location>
        <begin position="29"/>
        <end position="58"/>
    </location>
</feature>
<dbReference type="NCBIfam" id="TIGR02283">
    <property type="entry name" value="MltB_2"/>
    <property type="match status" value="1"/>
</dbReference>
<dbReference type="InterPro" id="IPR043426">
    <property type="entry name" value="MltB-like"/>
</dbReference>
<evidence type="ECO:0000313" key="6">
    <source>
        <dbReference type="Proteomes" id="UP001143328"/>
    </source>
</evidence>
<dbReference type="PANTHER" id="PTHR30163:SF8">
    <property type="entry name" value="LYTIC MUREIN TRANSGLYCOSYLASE"/>
    <property type="match status" value="1"/>
</dbReference>
<dbReference type="InterPro" id="IPR011970">
    <property type="entry name" value="MltB_2"/>
</dbReference>
<comment type="caution">
    <text evidence="5">The sequence shown here is derived from an EMBL/GenBank/DDBJ whole genome shotgun (WGS) entry which is preliminary data.</text>
</comment>
<dbReference type="PROSITE" id="PS51257">
    <property type="entry name" value="PROKAR_LIPOPROTEIN"/>
    <property type="match status" value="1"/>
</dbReference>
<feature type="signal peptide" evidence="2">
    <location>
        <begin position="1"/>
        <end position="25"/>
    </location>
</feature>
<dbReference type="InterPro" id="IPR036365">
    <property type="entry name" value="PGBD-like_sf"/>
</dbReference>
<dbReference type="RefSeq" id="WP_271198103.1">
    <property type="nucleotide sequence ID" value="NZ_BSFN01000027.1"/>
</dbReference>
<reference evidence="5" key="1">
    <citation type="journal article" date="2014" name="Int. J. Syst. Evol. Microbiol.">
        <title>Complete genome sequence of Corynebacterium casei LMG S-19264T (=DSM 44701T), isolated from a smear-ripened cheese.</title>
        <authorList>
            <consortium name="US DOE Joint Genome Institute (JGI-PGF)"/>
            <person name="Walter F."/>
            <person name="Albersmeier A."/>
            <person name="Kalinowski J."/>
            <person name="Ruckert C."/>
        </authorList>
    </citation>
    <scope>NUCLEOTIDE SEQUENCE</scope>
    <source>
        <strain evidence="5">VKM B-2935</strain>
    </source>
</reference>
<feature type="chain" id="PRO_5040974705" evidence="2">
    <location>
        <begin position="26"/>
        <end position="436"/>
    </location>
</feature>
<keyword evidence="6" id="KW-1185">Reference proteome</keyword>
<evidence type="ECO:0000259" key="3">
    <source>
        <dbReference type="Pfam" id="PF01471"/>
    </source>
</evidence>
<dbReference type="Proteomes" id="UP001143328">
    <property type="component" value="Unassembled WGS sequence"/>
</dbReference>
<dbReference type="SUPFAM" id="SSF53955">
    <property type="entry name" value="Lysozyme-like"/>
    <property type="match status" value="1"/>
</dbReference>
<dbReference type="SUPFAM" id="SSF47090">
    <property type="entry name" value="PGBD-like"/>
    <property type="match status" value="1"/>
</dbReference>
<gene>
    <name evidence="5" type="ORF">GCM10017655_49040</name>
</gene>
<feature type="domain" description="Transglycosylase SLT" evidence="4">
    <location>
        <begin position="63"/>
        <end position="356"/>
    </location>
</feature>